<accession>A0ABW4I7T4</accession>
<evidence type="ECO:0000259" key="6">
    <source>
        <dbReference type="Pfam" id="PF00728"/>
    </source>
</evidence>
<dbReference type="PANTHER" id="PTHR22600:SF57">
    <property type="entry name" value="BETA-N-ACETYLHEXOSAMINIDASE"/>
    <property type="match status" value="1"/>
</dbReference>
<comment type="similarity">
    <text evidence="2">Belongs to the glycosyl hydrolase 20 family.</text>
</comment>
<proteinExistence type="inferred from homology"/>
<dbReference type="CDD" id="cd06563">
    <property type="entry name" value="GH20_chitobiase-like"/>
    <property type="match status" value="1"/>
</dbReference>
<keyword evidence="5" id="KW-0326">Glycosidase</keyword>
<evidence type="ECO:0000256" key="2">
    <source>
        <dbReference type="ARBA" id="ARBA00006285"/>
    </source>
</evidence>
<comment type="caution">
    <text evidence="8">The sequence shown here is derived from an EMBL/GenBank/DDBJ whole genome shotgun (WGS) entry which is preliminary data.</text>
</comment>
<dbReference type="SUPFAM" id="SSF51445">
    <property type="entry name" value="(Trans)glycosidases"/>
    <property type="match status" value="1"/>
</dbReference>
<evidence type="ECO:0000256" key="1">
    <source>
        <dbReference type="ARBA" id="ARBA00001231"/>
    </source>
</evidence>
<feature type="domain" description="Glycoside hydrolase family 20 catalytic" evidence="6">
    <location>
        <begin position="155"/>
        <end position="503"/>
    </location>
</feature>
<dbReference type="Proteomes" id="UP001597118">
    <property type="component" value="Unassembled WGS sequence"/>
</dbReference>
<keyword evidence="9" id="KW-1185">Reference proteome</keyword>
<dbReference type="Pfam" id="PF00728">
    <property type="entry name" value="Glyco_hydro_20"/>
    <property type="match status" value="1"/>
</dbReference>
<evidence type="ECO:0000313" key="8">
    <source>
        <dbReference type="EMBL" id="MFD1628250.1"/>
    </source>
</evidence>
<dbReference type="Gene3D" id="3.20.20.80">
    <property type="entry name" value="Glycosidases"/>
    <property type="match status" value="1"/>
</dbReference>
<comment type="catalytic activity">
    <reaction evidence="1">
        <text>Hydrolysis of terminal non-reducing N-acetyl-D-hexosamine residues in N-acetyl-beta-D-hexosaminides.</text>
        <dbReference type="EC" id="3.2.1.52"/>
    </reaction>
</comment>
<dbReference type="Pfam" id="PF02838">
    <property type="entry name" value="Glyco_hydro_20b"/>
    <property type="match status" value="1"/>
</dbReference>
<dbReference type="EC" id="3.2.1.52" evidence="3"/>
<dbReference type="InterPro" id="IPR015883">
    <property type="entry name" value="Glyco_hydro_20_cat"/>
</dbReference>
<dbReference type="InterPro" id="IPR017853">
    <property type="entry name" value="GH"/>
</dbReference>
<gene>
    <name evidence="8" type="ORF">ACFSAH_00095</name>
</gene>
<evidence type="ECO:0000256" key="5">
    <source>
        <dbReference type="ARBA" id="ARBA00023295"/>
    </source>
</evidence>
<evidence type="ECO:0000313" key="9">
    <source>
        <dbReference type="Proteomes" id="UP001597118"/>
    </source>
</evidence>
<dbReference type="InterPro" id="IPR026876">
    <property type="entry name" value="Fn3_assoc_repeat"/>
</dbReference>
<evidence type="ECO:0000256" key="3">
    <source>
        <dbReference type="ARBA" id="ARBA00012663"/>
    </source>
</evidence>
<dbReference type="Gene3D" id="3.30.379.10">
    <property type="entry name" value="Chitobiase/beta-hexosaminidase domain 2-like"/>
    <property type="match status" value="1"/>
</dbReference>
<reference evidence="9" key="1">
    <citation type="journal article" date="2019" name="Int. J. Syst. Evol. Microbiol.">
        <title>The Global Catalogue of Microorganisms (GCM) 10K type strain sequencing project: providing services to taxonomists for standard genome sequencing and annotation.</title>
        <authorList>
            <consortium name="The Broad Institute Genomics Platform"/>
            <consortium name="The Broad Institute Genome Sequencing Center for Infectious Disease"/>
            <person name="Wu L."/>
            <person name="Ma J."/>
        </authorList>
    </citation>
    <scope>NUCLEOTIDE SEQUENCE [LARGE SCALE GENOMIC DNA]</scope>
    <source>
        <strain evidence="9">CCUG 53762</strain>
    </source>
</reference>
<dbReference type="RefSeq" id="WP_379660639.1">
    <property type="nucleotide sequence ID" value="NZ_JBHUDG010000001.1"/>
</dbReference>
<dbReference type="InterPro" id="IPR025705">
    <property type="entry name" value="Beta_hexosaminidase_sua/sub"/>
</dbReference>
<dbReference type="EMBL" id="JBHUDG010000001">
    <property type="protein sequence ID" value="MFD1628250.1"/>
    <property type="molecule type" value="Genomic_DNA"/>
</dbReference>
<feature type="domain" description="Beta-hexosaminidase bacterial type N-terminal" evidence="7">
    <location>
        <begin position="23"/>
        <end position="151"/>
    </location>
</feature>
<organism evidence="8 9">
    <name type="scientific">Pseudopedobacter beijingensis</name>
    <dbReference type="NCBI Taxonomy" id="1207056"/>
    <lineage>
        <taxon>Bacteria</taxon>
        <taxon>Pseudomonadati</taxon>
        <taxon>Bacteroidota</taxon>
        <taxon>Sphingobacteriia</taxon>
        <taxon>Sphingobacteriales</taxon>
        <taxon>Sphingobacteriaceae</taxon>
        <taxon>Pseudopedobacter</taxon>
    </lineage>
</organism>
<protein>
    <recommendedName>
        <fullName evidence="3">beta-N-acetylhexosaminidase</fullName>
        <ecNumber evidence="3">3.2.1.52</ecNumber>
    </recommendedName>
</protein>
<keyword evidence="4" id="KW-0378">Hydrolase</keyword>
<evidence type="ECO:0000256" key="4">
    <source>
        <dbReference type="ARBA" id="ARBA00022801"/>
    </source>
</evidence>
<dbReference type="PRINTS" id="PR00738">
    <property type="entry name" value="GLHYDRLASE20"/>
</dbReference>
<dbReference type="SUPFAM" id="SSF55545">
    <property type="entry name" value="beta-N-acetylhexosaminidase-like domain"/>
    <property type="match status" value="1"/>
</dbReference>
<dbReference type="InterPro" id="IPR015882">
    <property type="entry name" value="HEX_bac_N"/>
</dbReference>
<name>A0ABW4I7T4_9SPHI</name>
<dbReference type="PANTHER" id="PTHR22600">
    <property type="entry name" value="BETA-HEXOSAMINIDASE"/>
    <property type="match status" value="1"/>
</dbReference>
<dbReference type="InterPro" id="IPR029018">
    <property type="entry name" value="Hex-like_dom2"/>
</dbReference>
<dbReference type="Pfam" id="PF13287">
    <property type="entry name" value="Fn3_assoc"/>
    <property type="match status" value="1"/>
</dbReference>
<sequence length="615" mass="70398">MRKLIITTLLLNFFLISYETFATDIIPKPLYAKNTSGFFSINEKTIIYISNEPKDFENIAIQLSDEIFKIKGFKPNIKIYDGKNLKKNHILLEKDQKADTLGGEGYGLKVKPEGVVISASQAHGVFYGVQSLVQLIRNSSEGKILGVEIYDKPRFAWRGMMLDVGRYFYSTEFIKKLIDNLAVYKINTFHWHLTEDQGWRIEIKKYPELVKKAAWRSETLFGIGLDKNWIDKNPHGGYYTQEEIKDVVRYAQSKFIAIVPEIEMPGHSSAVLAAMPQLSCIGGPFQVPGKFGVLKEVYCAGNEETFRFLEDVLTEVAELFPGSIIHIGGDECPKDRWKVCPKCQERIKKEGLKDEHELQSYFIKRIEQFLLTKNKNIIGWDEILEGGLAPNAMVMSWRGTKGGIAAAKMKHDVVMSPNTHLYFDYYQGEPDLEQPYGRVRALPLPIQKVYDYEPIPLELDKEEAKYVKGLQANVWTELLHTQEAVEYMIFPRITAVAEVGWTSASSKNWSDFARRLENEWSFYEKEDVNYARTIDNVWFSSSIDTLNSKATVTLTSYRHGTEIRYTLDGTHPTYDNSILYTKPFVVDMPLSVKAAIFISKKRVGKVVRRTIAVVK</sequence>
<evidence type="ECO:0000259" key="7">
    <source>
        <dbReference type="Pfam" id="PF02838"/>
    </source>
</evidence>